<dbReference type="PANTHER" id="PTHR35526">
    <property type="entry name" value="ANTI-SIGMA-F FACTOR RSBW-RELATED"/>
    <property type="match status" value="1"/>
</dbReference>
<keyword evidence="3" id="KW-0547">Nucleotide-binding</keyword>
<sequence>MELLSVDFDKGGLSRTRAMVSASARRLGMTGERLGDLLGAVNECLVNAVEHGGGRGRLRMWERDGRLVCEVADRGPGIPAGVLEAAVLPGPSSLGGRGIWLTRRLSDETDYVTGPGGTVVRLAMDLLVPATGGKGRVRLAGSP</sequence>
<dbReference type="Proteomes" id="UP001595851">
    <property type="component" value="Unassembled WGS sequence"/>
</dbReference>
<dbReference type="InterPro" id="IPR003594">
    <property type="entry name" value="HATPase_dom"/>
</dbReference>
<keyword evidence="1" id="KW-0808">Transferase</keyword>
<keyword evidence="1" id="KW-0418">Kinase</keyword>
<dbReference type="Gene3D" id="3.30.565.10">
    <property type="entry name" value="Histidine kinase-like ATPase, C-terminal domain"/>
    <property type="match status" value="1"/>
</dbReference>
<organism evidence="3 4">
    <name type="scientific">Nonomuraea purpurea</name>
    <dbReference type="NCBI Taxonomy" id="1849276"/>
    <lineage>
        <taxon>Bacteria</taxon>
        <taxon>Bacillati</taxon>
        <taxon>Actinomycetota</taxon>
        <taxon>Actinomycetes</taxon>
        <taxon>Streptosporangiales</taxon>
        <taxon>Streptosporangiaceae</taxon>
        <taxon>Nonomuraea</taxon>
    </lineage>
</organism>
<dbReference type="InterPro" id="IPR050267">
    <property type="entry name" value="Anti-sigma-factor_SerPK"/>
</dbReference>
<dbReference type="PANTHER" id="PTHR35526:SF3">
    <property type="entry name" value="ANTI-SIGMA-F FACTOR RSBW"/>
    <property type="match status" value="1"/>
</dbReference>
<keyword evidence="4" id="KW-1185">Reference proteome</keyword>
<proteinExistence type="predicted"/>
<evidence type="ECO:0000259" key="2">
    <source>
        <dbReference type="Pfam" id="PF13581"/>
    </source>
</evidence>
<evidence type="ECO:0000256" key="1">
    <source>
        <dbReference type="ARBA" id="ARBA00022527"/>
    </source>
</evidence>
<comment type="caution">
    <text evidence="3">The sequence shown here is derived from an EMBL/GenBank/DDBJ whole genome shotgun (WGS) entry which is preliminary data.</text>
</comment>
<dbReference type="CDD" id="cd16936">
    <property type="entry name" value="HATPase_RsbW-like"/>
    <property type="match status" value="1"/>
</dbReference>
<dbReference type="InterPro" id="IPR036890">
    <property type="entry name" value="HATPase_C_sf"/>
</dbReference>
<reference evidence="4" key="1">
    <citation type="journal article" date="2019" name="Int. J. Syst. Evol. Microbiol.">
        <title>The Global Catalogue of Microorganisms (GCM) 10K type strain sequencing project: providing services to taxonomists for standard genome sequencing and annotation.</title>
        <authorList>
            <consortium name="The Broad Institute Genomics Platform"/>
            <consortium name="The Broad Institute Genome Sequencing Center for Infectious Disease"/>
            <person name="Wu L."/>
            <person name="Ma J."/>
        </authorList>
    </citation>
    <scope>NUCLEOTIDE SEQUENCE [LARGE SCALE GENOMIC DNA]</scope>
    <source>
        <strain evidence="4">TBRC 1276</strain>
    </source>
</reference>
<evidence type="ECO:0000313" key="4">
    <source>
        <dbReference type="Proteomes" id="UP001595851"/>
    </source>
</evidence>
<keyword evidence="3" id="KW-0067">ATP-binding</keyword>
<dbReference type="Pfam" id="PF13581">
    <property type="entry name" value="HATPase_c_2"/>
    <property type="match status" value="1"/>
</dbReference>
<accession>A0ABV8FYM7</accession>
<evidence type="ECO:0000313" key="3">
    <source>
        <dbReference type="EMBL" id="MFC4006875.1"/>
    </source>
</evidence>
<gene>
    <name evidence="3" type="ORF">ACFOY2_06570</name>
</gene>
<protein>
    <submittedName>
        <fullName evidence="3">ATP-binding protein</fullName>
    </submittedName>
</protein>
<keyword evidence="1" id="KW-0723">Serine/threonine-protein kinase</keyword>
<dbReference type="RefSeq" id="WP_379527024.1">
    <property type="nucleotide sequence ID" value="NZ_JBHSBI010000003.1"/>
</dbReference>
<name>A0ABV8FYM7_9ACTN</name>
<feature type="domain" description="Histidine kinase/HSP90-like ATPase" evidence="2">
    <location>
        <begin position="13"/>
        <end position="123"/>
    </location>
</feature>
<dbReference type="EMBL" id="JBHSBI010000003">
    <property type="protein sequence ID" value="MFC4006875.1"/>
    <property type="molecule type" value="Genomic_DNA"/>
</dbReference>
<dbReference type="GO" id="GO:0005524">
    <property type="term" value="F:ATP binding"/>
    <property type="evidence" value="ECO:0007669"/>
    <property type="project" value="UniProtKB-KW"/>
</dbReference>
<dbReference type="SUPFAM" id="SSF55874">
    <property type="entry name" value="ATPase domain of HSP90 chaperone/DNA topoisomerase II/histidine kinase"/>
    <property type="match status" value="1"/>
</dbReference>